<dbReference type="NCBIfam" id="NF003588">
    <property type="entry name" value="PRK05254.1-1"/>
    <property type="match status" value="1"/>
</dbReference>
<dbReference type="HAMAP" id="MF_00148">
    <property type="entry name" value="UDG"/>
    <property type="match status" value="1"/>
</dbReference>
<evidence type="ECO:0000256" key="4">
    <source>
        <dbReference type="ARBA" id="ARBA00023128"/>
    </source>
</evidence>
<dbReference type="EC" id="3.2.2.27" evidence="7 9"/>
<dbReference type="NCBIfam" id="NF003592">
    <property type="entry name" value="PRK05254.1-5"/>
    <property type="match status" value="1"/>
</dbReference>
<dbReference type="NCBIfam" id="NF003589">
    <property type="entry name" value="PRK05254.1-2"/>
    <property type="match status" value="1"/>
</dbReference>
<evidence type="ECO:0000256" key="6">
    <source>
        <dbReference type="ARBA" id="ARBA00023242"/>
    </source>
</evidence>
<dbReference type="EMBL" id="BEXD01001024">
    <property type="protein sequence ID" value="GBB91798.1"/>
    <property type="molecule type" value="Genomic_DNA"/>
</dbReference>
<keyword evidence="4 7" id="KW-0496">Mitochondrion</keyword>
<comment type="subcellular location">
    <subcellularLocation>
        <location evidence="7">Mitochondrion</location>
    </subcellularLocation>
    <subcellularLocation>
        <location evidence="7">Nucleus</location>
    </subcellularLocation>
</comment>
<dbReference type="PROSITE" id="PS00130">
    <property type="entry name" value="U_DNA_GLYCOSYLASE"/>
    <property type="match status" value="1"/>
</dbReference>
<keyword evidence="13" id="KW-1185">Reference proteome</keyword>
<sequence length="288" mass="32561">MIKRKVASASIDNNKKQKITASVQSSLSSFIKAQPRKQTFNSETLLDKIGDENKELLSLEINTMDSEWLKVLSDVIQKPFFIELKKYLQREKDNNKKIFPPESEIYSWSRFTPPSSVKVVIIGQDPYHDNGQAHGLCFSVPHGVPPPPSLINIYKALKKDIPSFQIPKHGNLVNWTKAGVLLLNTSLTVRAHEAASHSGKGWEKFTDAVIQYLNDKKSGLVFMLWGNHAIKKGKNINKTKHLVLQTVHPSPLSASRGFFDCCHWSKANAYLKSHGRQEIEWDCLVETD</sequence>
<evidence type="ECO:0000256" key="9">
    <source>
        <dbReference type="RuleBase" id="RU003780"/>
    </source>
</evidence>
<evidence type="ECO:0000313" key="11">
    <source>
        <dbReference type="EMBL" id="GBB91798.1"/>
    </source>
</evidence>
<dbReference type="GO" id="GO:0004844">
    <property type="term" value="F:uracil DNA N-glycosylase activity"/>
    <property type="evidence" value="ECO:0007669"/>
    <property type="project" value="UniProtKB-UniRule"/>
</dbReference>
<dbReference type="GO" id="GO:0005739">
    <property type="term" value="C:mitochondrion"/>
    <property type="evidence" value="ECO:0007669"/>
    <property type="project" value="UniProtKB-SubCell"/>
</dbReference>
<keyword evidence="3 7" id="KW-0378">Hydrolase</keyword>
<comment type="caution">
    <text evidence="11">The sequence shown here is derived from an EMBL/GenBank/DDBJ whole genome shotgun (WGS) entry which is preliminary data.</text>
</comment>
<evidence type="ECO:0000256" key="2">
    <source>
        <dbReference type="ARBA" id="ARBA00022763"/>
    </source>
</evidence>
<feature type="domain" description="Uracil-DNA glycosylase-like" evidence="10">
    <location>
        <begin position="110"/>
        <end position="271"/>
    </location>
</feature>
<evidence type="ECO:0000256" key="5">
    <source>
        <dbReference type="ARBA" id="ARBA00023204"/>
    </source>
</evidence>
<evidence type="ECO:0000259" key="10">
    <source>
        <dbReference type="SMART" id="SM00986"/>
    </source>
</evidence>
<gene>
    <name evidence="7" type="primary">UNG1</name>
    <name evidence="12" type="ORF">RCL2_001117500</name>
    <name evidence="11" type="ORF">RclHR1_01920002</name>
</gene>
<dbReference type="SUPFAM" id="SSF52141">
    <property type="entry name" value="Uracil-DNA glycosylase-like"/>
    <property type="match status" value="1"/>
</dbReference>
<dbReference type="InterPro" id="IPR018085">
    <property type="entry name" value="Ura-DNA_Glyclase_AS"/>
</dbReference>
<evidence type="ECO:0000313" key="12">
    <source>
        <dbReference type="EMBL" id="GES84034.1"/>
    </source>
</evidence>
<dbReference type="AlphaFoldDB" id="A0A2Z6RH49"/>
<accession>A0A2Z6RH49</accession>
<dbReference type="EMBL" id="BLAL01000075">
    <property type="protein sequence ID" value="GES84034.1"/>
    <property type="molecule type" value="Genomic_DNA"/>
</dbReference>
<dbReference type="FunFam" id="3.40.470.10:FF:000007">
    <property type="entry name" value="Uracil-DNA glycosylase"/>
    <property type="match status" value="1"/>
</dbReference>
<dbReference type="NCBIfam" id="TIGR00628">
    <property type="entry name" value="ung"/>
    <property type="match status" value="1"/>
</dbReference>
<evidence type="ECO:0000256" key="8">
    <source>
        <dbReference type="PROSITE-ProRule" id="PRU10072"/>
    </source>
</evidence>
<comment type="function">
    <text evidence="7 9">Excises uracil residues from the DNA which can arise as a result of misincorporation of dUMP residues by DNA polymerase or due to deamination of cytosine.</text>
</comment>
<dbReference type="PANTHER" id="PTHR11264:SF0">
    <property type="entry name" value="URACIL-DNA GLYCOSYLASE"/>
    <property type="match status" value="1"/>
</dbReference>
<dbReference type="CDD" id="cd10027">
    <property type="entry name" value="UDG-F1-like"/>
    <property type="match status" value="1"/>
</dbReference>
<dbReference type="Gene3D" id="3.40.470.10">
    <property type="entry name" value="Uracil-DNA glycosylase-like domain"/>
    <property type="match status" value="1"/>
</dbReference>
<reference evidence="11 13" key="1">
    <citation type="submission" date="2017-11" db="EMBL/GenBank/DDBJ databases">
        <title>The genome of Rhizophagus clarus HR1 reveals common genetic basis of auxotrophy among arbuscular mycorrhizal fungi.</title>
        <authorList>
            <person name="Kobayashi Y."/>
        </authorList>
    </citation>
    <scope>NUCLEOTIDE SEQUENCE [LARGE SCALE GENOMIC DNA]</scope>
    <source>
        <strain evidence="11 13">HR1</strain>
    </source>
</reference>
<dbReference type="NCBIfam" id="NF003591">
    <property type="entry name" value="PRK05254.1-4"/>
    <property type="match status" value="1"/>
</dbReference>
<evidence type="ECO:0000256" key="1">
    <source>
        <dbReference type="ARBA" id="ARBA00008184"/>
    </source>
</evidence>
<dbReference type="SMART" id="SM00987">
    <property type="entry name" value="UreE_C"/>
    <property type="match status" value="1"/>
</dbReference>
<protein>
    <recommendedName>
        <fullName evidence="7 9">Uracil-DNA glycosylase</fullName>
        <shortName evidence="7">UDG</shortName>
        <ecNumber evidence="7 9">3.2.2.27</ecNumber>
    </recommendedName>
</protein>
<evidence type="ECO:0000313" key="13">
    <source>
        <dbReference type="Proteomes" id="UP000247702"/>
    </source>
</evidence>
<dbReference type="Proteomes" id="UP000247702">
    <property type="component" value="Unassembled WGS sequence"/>
</dbReference>
<proteinExistence type="inferred from homology"/>
<feature type="active site" description="Proton acceptor" evidence="7 8">
    <location>
        <position position="125"/>
    </location>
</feature>
<dbReference type="InterPro" id="IPR036895">
    <property type="entry name" value="Uracil-DNA_glycosylase-like_sf"/>
</dbReference>
<comment type="catalytic activity">
    <reaction evidence="7 9">
        <text>Hydrolyzes single-stranded DNA or mismatched double-stranded DNA and polynucleotides, releasing free uracil.</text>
        <dbReference type="EC" id="3.2.2.27"/>
    </reaction>
</comment>
<evidence type="ECO:0000256" key="7">
    <source>
        <dbReference type="HAMAP-Rule" id="MF_03166"/>
    </source>
</evidence>
<dbReference type="OrthoDB" id="10031947at2759"/>
<dbReference type="Pfam" id="PF03167">
    <property type="entry name" value="UDG"/>
    <property type="match status" value="1"/>
</dbReference>
<keyword evidence="6 7" id="KW-0539">Nucleus</keyword>
<dbReference type="GO" id="GO:0097510">
    <property type="term" value="P:base-excision repair, AP site formation via deaminated base removal"/>
    <property type="evidence" value="ECO:0007669"/>
    <property type="project" value="TreeGrafter"/>
</dbReference>
<keyword evidence="2 7" id="KW-0227">DNA damage</keyword>
<dbReference type="InterPro" id="IPR005122">
    <property type="entry name" value="Uracil-DNA_glycosylase-like"/>
</dbReference>
<dbReference type="Proteomes" id="UP000615446">
    <property type="component" value="Unassembled WGS sequence"/>
</dbReference>
<comment type="similarity">
    <text evidence="1 7 9">Belongs to the uracil-DNA glycosylase (UDG) superfamily. UNG family.</text>
</comment>
<evidence type="ECO:0000256" key="3">
    <source>
        <dbReference type="ARBA" id="ARBA00022801"/>
    </source>
</evidence>
<dbReference type="SMART" id="SM00986">
    <property type="entry name" value="UDG"/>
    <property type="match status" value="1"/>
</dbReference>
<organism evidence="11 13">
    <name type="scientific">Rhizophagus clarus</name>
    <dbReference type="NCBI Taxonomy" id="94130"/>
    <lineage>
        <taxon>Eukaryota</taxon>
        <taxon>Fungi</taxon>
        <taxon>Fungi incertae sedis</taxon>
        <taxon>Mucoromycota</taxon>
        <taxon>Glomeromycotina</taxon>
        <taxon>Glomeromycetes</taxon>
        <taxon>Glomerales</taxon>
        <taxon>Glomeraceae</taxon>
        <taxon>Rhizophagus</taxon>
    </lineage>
</organism>
<dbReference type="InterPro" id="IPR002043">
    <property type="entry name" value="UDG_fam1"/>
</dbReference>
<dbReference type="GO" id="GO:0005634">
    <property type="term" value="C:nucleus"/>
    <property type="evidence" value="ECO:0007669"/>
    <property type="project" value="UniProtKB-SubCell"/>
</dbReference>
<dbReference type="STRING" id="94130.A0A2Z6RH49"/>
<dbReference type="PANTHER" id="PTHR11264">
    <property type="entry name" value="URACIL-DNA GLYCOSYLASE"/>
    <property type="match status" value="1"/>
</dbReference>
<reference evidence="12" key="2">
    <citation type="submission" date="2019-10" db="EMBL/GenBank/DDBJ databases">
        <title>Conservation and host-specific expression of non-tandemly repeated heterogenous ribosome RNA gene in arbuscular mycorrhizal fungi.</title>
        <authorList>
            <person name="Maeda T."/>
            <person name="Kobayashi Y."/>
            <person name="Nakagawa T."/>
            <person name="Ezawa T."/>
            <person name="Yamaguchi K."/>
            <person name="Bino T."/>
            <person name="Nishimoto Y."/>
            <person name="Shigenobu S."/>
            <person name="Kawaguchi M."/>
        </authorList>
    </citation>
    <scope>NUCLEOTIDE SEQUENCE</scope>
    <source>
        <strain evidence="12">HR1</strain>
    </source>
</reference>
<keyword evidence="5 7" id="KW-0234">DNA repair</keyword>
<name>A0A2Z6RH49_9GLOM</name>